<evidence type="ECO:0000313" key="2">
    <source>
        <dbReference type="Proteomes" id="UP001174691"/>
    </source>
</evidence>
<dbReference type="AlphaFoldDB" id="A0AA38SC06"/>
<accession>A0AA38SC06</accession>
<keyword evidence="2" id="KW-1185">Reference proteome</keyword>
<comment type="caution">
    <text evidence="1">The sequence shown here is derived from an EMBL/GenBank/DDBJ whole genome shotgun (WGS) entry which is preliminary data.</text>
</comment>
<reference evidence="1" key="1">
    <citation type="submission" date="2022-07" db="EMBL/GenBank/DDBJ databases">
        <title>Fungi with potential for degradation of polypropylene.</title>
        <authorList>
            <person name="Gostincar C."/>
        </authorList>
    </citation>
    <scope>NUCLEOTIDE SEQUENCE</scope>
    <source>
        <strain evidence="1">EXF-13287</strain>
    </source>
</reference>
<gene>
    <name evidence="1" type="ORF">NKR19_g4107</name>
</gene>
<organism evidence="1 2">
    <name type="scientific">Coniochaeta hoffmannii</name>
    <dbReference type="NCBI Taxonomy" id="91930"/>
    <lineage>
        <taxon>Eukaryota</taxon>
        <taxon>Fungi</taxon>
        <taxon>Dikarya</taxon>
        <taxon>Ascomycota</taxon>
        <taxon>Pezizomycotina</taxon>
        <taxon>Sordariomycetes</taxon>
        <taxon>Sordariomycetidae</taxon>
        <taxon>Coniochaetales</taxon>
        <taxon>Coniochaetaceae</taxon>
        <taxon>Coniochaeta</taxon>
    </lineage>
</organism>
<sequence>MLSSTPAGFEPFPRLPFELRREIWGFASAIPRPRPGFSVLPPNPRDPVWLYSVRHIATPFPPAWVCSYMTWALKVGGLRSVESVSIVFPSTTERLDSLGGGSPPPWRWAGLRAVADAEMDEFYASPDGDGVRGGVRDDYDFGYIPAVFWRFMIDCGLQTVEDYEMQKKSSIRDQLATIVLVLKKDAAAREERGRPEVKTIAKRFDLLWGDTGVDATVAVGSR</sequence>
<dbReference type="Proteomes" id="UP001174691">
    <property type="component" value="Unassembled WGS sequence"/>
</dbReference>
<name>A0AA38SC06_9PEZI</name>
<evidence type="ECO:0000313" key="1">
    <source>
        <dbReference type="EMBL" id="KAJ9156841.1"/>
    </source>
</evidence>
<protein>
    <submittedName>
        <fullName evidence="1">Uncharacterized protein</fullName>
    </submittedName>
</protein>
<dbReference type="EMBL" id="JANBVN010000050">
    <property type="protein sequence ID" value="KAJ9156841.1"/>
    <property type="molecule type" value="Genomic_DNA"/>
</dbReference>
<proteinExistence type="predicted"/>